<reference evidence="2 3" key="2">
    <citation type="journal article" date="2011" name="Stand. Genomic Sci.">
        <title>Complete genome sequence of Isosphaera pallida type strain (IS1B).</title>
        <authorList>
            <consortium name="US DOE Joint Genome Institute (JGI-PGF)"/>
            <person name="Goker M."/>
            <person name="Cleland D."/>
            <person name="Saunders E."/>
            <person name="Lapidus A."/>
            <person name="Nolan M."/>
            <person name="Lucas S."/>
            <person name="Hammon N."/>
            <person name="Deshpande S."/>
            <person name="Cheng J.F."/>
            <person name="Tapia R."/>
            <person name="Han C."/>
            <person name="Goodwin L."/>
            <person name="Pitluck S."/>
            <person name="Liolios K."/>
            <person name="Pagani I."/>
            <person name="Ivanova N."/>
            <person name="Mavromatis K."/>
            <person name="Pati A."/>
            <person name="Chen A."/>
            <person name="Palaniappan K."/>
            <person name="Land M."/>
            <person name="Hauser L."/>
            <person name="Chang Y.J."/>
            <person name="Jeffries C.D."/>
            <person name="Detter J.C."/>
            <person name="Beck B."/>
            <person name="Woyke T."/>
            <person name="Bristow J."/>
            <person name="Eisen J.A."/>
            <person name="Markowitz V."/>
            <person name="Hugenholtz P."/>
            <person name="Kyrpides N.C."/>
            <person name="Klenk H.P."/>
        </authorList>
    </citation>
    <scope>NUCLEOTIDE SEQUENCE [LARGE SCALE GENOMIC DNA]</scope>
    <source>
        <strain evidence="3">ATCC 43644 / DSM 9630 / IS1B</strain>
    </source>
</reference>
<evidence type="ECO:0000313" key="2">
    <source>
        <dbReference type="EMBL" id="ADV63342.1"/>
    </source>
</evidence>
<dbReference type="OrthoDB" id="254660at2"/>
<dbReference type="InterPro" id="IPR011453">
    <property type="entry name" value="DUF1559"/>
</dbReference>
<dbReference type="PANTHER" id="PTHR30093">
    <property type="entry name" value="GENERAL SECRETION PATHWAY PROTEIN G"/>
    <property type="match status" value="1"/>
</dbReference>
<dbReference type="AlphaFoldDB" id="E8R0L0"/>
<dbReference type="PROSITE" id="PS00409">
    <property type="entry name" value="PROKAR_NTER_METHYL"/>
    <property type="match status" value="1"/>
</dbReference>
<keyword evidence="3" id="KW-1185">Reference proteome</keyword>
<dbReference type="Proteomes" id="UP000008631">
    <property type="component" value="Chromosome"/>
</dbReference>
<dbReference type="NCBIfam" id="TIGR02532">
    <property type="entry name" value="IV_pilin_GFxxxE"/>
    <property type="match status" value="1"/>
</dbReference>
<name>E8R0L0_ISOPI</name>
<dbReference type="Pfam" id="PF07963">
    <property type="entry name" value="N_methyl"/>
    <property type="match status" value="1"/>
</dbReference>
<dbReference type="Pfam" id="PF07596">
    <property type="entry name" value="SBP_bac_10"/>
    <property type="match status" value="1"/>
</dbReference>
<protein>
    <recommendedName>
        <fullName evidence="1">DUF1559 domain-containing protein</fullName>
    </recommendedName>
</protein>
<dbReference type="InterPro" id="IPR027558">
    <property type="entry name" value="Pre_pil_HX9DG_C"/>
</dbReference>
<evidence type="ECO:0000313" key="3">
    <source>
        <dbReference type="Proteomes" id="UP000008631"/>
    </source>
</evidence>
<dbReference type="EMBL" id="CP002353">
    <property type="protein sequence ID" value="ADV63342.1"/>
    <property type="molecule type" value="Genomic_DNA"/>
</dbReference>
<dbReference type="PANTHER" id="PTHR30093:SF2">
    <property type="entry name" value="TYPE II SECRETION SYSTEM PROTEIN H"/>
    <property type="match status" value="1"/>
</dbReference>
<reference key="1">
    <citation type="submission" date="2010-11" db="EMBL/GenBank/DDBJ databases">
        <title>The complete sequence of chromosome of Isophaera pallida ATCC 43644.</title>
        <authorList>
            <consortium name="US DOE Joint Genome Institute (JGI-PGF)"/>
            <person name="Lucas S."/>
            <person name="Copeland A."/>
            <person name="Lapidus A."/>
            <person name="Bruce D."/>
            <person name="Goodwin L."/>
            <person name="Pitluck S."/>
            <person name="Kyrpides N."/>
            <person name="Mavromatis K."/>
            <person name="Pagani I."/>
            <person name="Ivanova N."/>
            <person name="Saunders E."/>
            <person name="Brettin T."/>
            <person name="Detter J.C."/>
            <person name="Han C."/>
            <person name="Tapia R."/>
            <person name="Land M."/>
            <person name="Hauser L."/>
            <person name="Markowitz V."/>
            <person name="Cheng J.-F."/>
            <person name="Hugenholtz P."/>
            <person name="Woyke T."/>
            <person name="Wu D."/>
            <person name="Eisen J.A."/>
        </authorList>
    </citation>
    <scope>NUCLEOTIDE SEQUENCE</scope>
    <source>
        <strain>ATCC 43644</strain>
    </source>
</reference>
<accession>E8R0L0</accession>
<proteinExistence type="predicted"/>
<sequence>MAQSSPSGGFVRRGFTLIELLVVIAIIAVLIALLLPAVQAAREAARRSQCVNNLKQIGLAIANYESTHSCYPGAYRASRVAGGNIGLGGAWGSWSPHSMLLPYLEQTAIYAALNFNFINQGDNTGASYGFVGVNSTGIRSRVATFNCPSSPLPGNNNFFGVQAPGNNYFACVGSSTNFNGLLSASGRPNGVFRYEGGAIGIRDVTDGTANTLFYSEWRTGDFDVNRLSPQDVVNIGNVFIGGGGQDSPLANMPLGATALVTYSQICATSLAIGSTAAPRGNRSWIGEQWATGIFGRTLGNVLFPPNTAIPNCMSCAGCGDFDGPGIFGMSSNHPGGANALFGDGSVRFLKNTLALPIVWSLGSRDQGEVVSADSL</sequence>
<dbReference type="InterPro" id="IPR012902">
    <property type="entry name" value="N_methyl_site"/>
</dbReference>
<dbReference type="InParanoid" id="E8R0L0"/>
<dbReference type="RefSeq" id="WP_013565630.1">
    <property type="nucleotide sequence ID" value="NC_014962.1"/>
</dbReference>
<feature type="domain" description="DUF1559" evidence="1">
    <location>
        <begin position="39"/>
        <end position="352"/>
    </location>
</feature>
<dbReference type="NCBIfam" id="TIGR04294">
    <property type="entry name" value="pre_pil_HX9DG"/>
    <property type="match status" value="1"/>
</dbReference>
<evidence type="ECO:0000259" key="1">
    <source>
        <dbReference type="Pfam" id="PF07596"/>
    </source>
</evidence>
<dbReference type="HOGENOM" id="CLU_041661_0_0_0"/>
<dbReference type="SUPFAM" id="SSF54523">
    <property type="entry name" value="Pili subunits"/>
    <property type="match status" value="1"/>
</dbReference>
<dbReference type="InterPro" id="IPR045584">
    <property type="entry name" value="Pilin-like"/>
</dbReference>
<gene>
    <name evidence="2" type="ordered locus">Isop_2776</name>
</gene>
<dbReference type="eggNOG" id="COG4968">
    <property type="taxonomic scope" value="Bacteria"/>
</dbReference>
<dbReference type="KEGG" id="ipa:Isop_2776"/>
<organism evidence="2 3">
    <name type="scientific">Isosphaera pallida (strain ATCC 43644 / DSM 9630 / IS1B)</name>
    <dbReference type="NCBI Taxonomy" id="575540"/>
    <lineage>
        <taxon>Bacteria</taxon>
        <taxon>Pseudomonadati</taxon>
        <taxon>Planctomycetota</taxon>
        <taxon>Planctomycetia</taxon>
        <taxon>Isosphaerales</taxon>
        <taxon>Isosphaeraceae</taxon>
        <taxon>Isosphaera</taxon>
    </lineage>
</organism>
<dbReference type="STRING" id="575540.Isop_2776"/>
<dbReference type="Gene3D" id="3.30.700.10">
    <property type="entry name" value="Glycoprotein, Type 4 Pilin"/>
    <property type="match status" value="1"/>
</dbReference>